<evidence type="ECO:0000313" key="1">
    <source>
        <dbReference type="EMBL" id="RVU31940.1"/>
    </source>
</evidence>
<protein>
    <submittedName>
        <fullName evidence="1">Uncharacterized protein</fullName>
    </submittedName>
</protein>
<dbReference type="RefSeq" id="WP_127701094.1">
    <property type="nucleotide sequence ID" value="NZ_SACS01000034.1"/>
</dbReference>
<dbReference type="Proteomes" id="UP000283077">
    <property type="component" value="Unassembled WGS sequence"/>
</dbReference>
<gene>
    <name evidence="1" type="ORF">EOE67_19415</name>
</gene>
<dbReference type="EMBL" id="SACS01000034">
    <property type="protein sequence ID" value="RVU31940.1"/>
    <property type="molecule type" value="Genomic_DNA"/>
</dbReference>
<dbReference type="AlphaFoldDB" id="A0A437QBL0"/>
<proteinExistence type="predicted"/>
<accession>A0A437QBL0</accession>
<name>A0A437QBL0_9GAMM</name>
<sequence length="404" mass="45225">MSLSSQELGQLEQAGKQIGDGLQQLLLISPPSARTISGMAKWLGYHKSNCQRILQAAQKTQQGLEVLCQLPGMASLEEFLQLLRHKALPDTVLTTLEQQIRQWAELFALHFRSHADVKRTLAEALVVAGSTPAPDRLLLRQQHFVSSKALIGSSIDLVFACYLLTESEKNPEFLQEIALISKKNFCRSAEAPPFVQFYTHPHPAHFDRPLDITAASRIDTDQFQIGVVQPYSSPGFLTQYRSYSASNSGIVFADDGVGMPLDATFLFSNPDELVNPLSHQSRCSSTSISIKTPTKKLVMAVFLEKKIDMRSTVNVGCYSGNQKVEEGKLRPEDMWAELLPDYPDLSILHATSSQVKTVDEVPVGEMTDFMFRFAGLNKADFICYFMTIDYPIWSSTYRIYFQHS</sequence>
<evidence type="ECO:0000313" key="2">
    <source>
        <dbReference type="Proteomes" id="UP000283077"/>
    </source>
</evidence>
<keyword evidence="2" id="KW-1185">Reference proteome</keyword>
<reference evidence="1 2" key="1">
    <citation type="submission" date="2019-01" db="EMBL/GenBank/DDBJ databases">
        <authorList>
            <person name="Chen W.-M."/>
        </authorList>
    </citation>
    <scope>NUCLEOTIDE SEQUENCE [LARGE SCALE GENOMIC DNA]</scope>
    <source>
        <strain evidence="1 2">KYPC3</strain>
    </source>
</reference>
<organism evidence="1 2">
    <name type="scientific">Rheinheimera riviphila</name>
    <dbReference type="NCBI Taxonomy" id="1834037"/>
    <lineage>
        <taxon>Bacteria</taxon>
        <taxon>Pseudomonadati</taxon>
        <taxon>Pseudomonadota</taxon>
        <taxon>Gammaproteobacteria</taxon>
        <taxon>Chromatiales</taxon>
        <taxon>Chromatiaceae</taxon>
        <taxon>Rheinheimera</taxon>
    </lineage>
</organism>
<dbReference type="OrthoDB" id="6188902at2"/>
<comment type="caution">
    <text evidence="1">The sequence shown here is derived from an EMBL/GenBank/DDBJ whole genome shotgun (WGS) entry which is preliminary data.</text>
</comment>